<dbReference type="Proteomes" id="UP000465263">
    <property type="component" value="Unassembled WGS sequence"/>
</dbReference>
<keyword evidence="1" id="KW-0812">Transmembrane</keyword>
<dbReference type="AlphaFoldDB" id="A0A7I9XNC8"/>
<evidence type="ECO:0000313" key="2">
    <source>
        <dbReference type="EMBL" id="GFG71481.1"/>
    </source>
</evidence>
<reference evidence="2 3" key="1">
    <citation type="journal article" date="2019" name="Emerg. Microbes Infect.">
        <title>Comprehensive subspecies identification of 175 nontuberculous mycobacteria species based on 7547 genomic profiles.</title>
        <authorList>
            <person name="Matsumoto Y."/>
            <person name="Kinjo T."/>
            <person name="Motooka D."/>
            <person name="Nabeya D."/>
            <person name="Jung N."/>
            <person name="Uechi K."/>
            <person name="Horii T."/>
            <person name="Iida T."/>
            <person name="Fujita J."/>
            <person name="Nakamura S."/>
        </authorList>
    </citation>
    <scope>NUCLEOTIDE SEQUENCE [LARGE SCALE GENOMIC DNA]</scope>
    <source>
        <strain evidence="2 3">JCM 16017</strain>
    </source>
</reference>
<evidence type="ECO:0000256" key="1">
    <source>
        <dbReference type="SAM" id="Phobius"/>
    </source>
</evidence>
<name>A0A7I9XNC8_9MYCO</name>
<keyword evidence="1" id="KW-1133">Transmembrane helix</keyword>
<keyword evidence="3" id="KW-1185">Reference proteome</keyword>
<dbReference type="EMBL" id="BLKV01000002">
    <property type="protein sequence ID" value="GFG71481.1"/>
    <property type="molecule type" value="Genomic_DNA"/>
</dbReference>
<comment type="caution">
    <text evidence="2">The sequence shown here is derived from an EMBL/GenBank/DDBJ whole genome shotgun (WGS) entry which is preliminary data.</text>
</comment>
<evidence type="ECO:0000313" key="3">
    <source>
        <dbReference type="Proteomes" id="UP000465263"/>
    </source>
</evidence>
<organism evidence="2 3">
    <name type="scientific">Mycolicibacter senuensis</name>
    <dbReference type="NCBI Taxonomy" id="386913"/>
    <lineage>
        <taxon>Bacteria</taxon>
        <taxon>Bacillati</taxon>
        <taxon>Actinomycetota</taxon>
        <taxon>Actinomycetes</taxon>
        <taxon>Mycobacteriales</taxon>
        <taxon>Mycobacteriaceae</taxon>
        <taxon>Mycolicibacter</taxon>
    </lineage>
</organism>
<sequence>MESMAKGDWPKAYVIPSLALSVTAAGFLLWHVIDPEAKVDGWTITLIVVGFLPWLRTVFESIDFPGGGSVKYLQKVEAEQERQAEDIQALRFLLARFLAKPERELLQRLASGDVVRIDTNDNRATLQYVDSLRRMGMIAAKAELRGSVGSGHTSMDITAVGEIFDVTDSGRQYLELLAVLPGDISQSYPDASELRTGPSTPPL</sequence>
<accession>A0A7I9XNC8</accession>
<feature type="transmembrane region" description="Helical" evidence="1">
    <location>
        <begin position="12"/>
        <end position="33"/>
    </location>
</feature>
<gene>
    <name evidence="2" type="ORF">MSEN_32010</name>
</gene>
<protein>
    <submittedName>
        <fullName evidence="2">Uncharacterized protein</fullName>
    </submittedName>
</protein>
<keyword evidence="1" id="KW-0472">Membrane</keyword>
<proteinExistence type="predicted"/>